<dbReference type="Proteomes" id="UP000243579">
    <property type="component" value="Unassembled WGS sequence"/>
</dbReference>
<organism evidence="4 5">
    <name type="scientific">Achlya hypogyna</name>
    <name type="common">Oomycete</name>
    <name type="synonym">Protoachlya hypogyna</name>
    <dbReference type="NCBI Taxonomy" id="1202772"/>
    <lineage>
        <taxon>Eukaryota</taxon>
        <taxon>Sar</taxon>
        <taxon>Stramenopiles</taxon>
        <taxon>Oomycota</taxon>
        <taxon>Saprolegniomycetes</taxon>
        <taxon>Saprolegniales</taxon>
        <taxon>Achlyaceae</taxon>
        <taxon>Achlya</taxon>
    </lineage>
</organism>
<feature type="repeat" description="ANK" evidence="3">
    <location>
        <begin position="1374"/>
        <end position="1406"/>
    </location>
</feature>
<proteinExistence type="predicted"/>
<protein>
    <recommendedName>
        <fullName evidence="6">Calmodulin</fullName>
    </recommendedName>
</protein>
<feature type="repeat" description="ANK" evidence="3">
    <location>
        <begin position="579"/>
        <end position="611"/>
    </location>
</feature>
<dbReference type="SUPFAM" id="SSF47473">
    <property type="entry name" value="EF-hand"/>
    <property type="match status" value="1"/>
</dbReference>
<feature type="repeat" description="ANK" evidence="3">
    <location>
        <begin position="546"/>
        <end position="578"/>
    </location>
</feature>
<dbReference type="STRING" id="1202772.A0A1V9YQW0"/>
<keyword evidence="1" id="KW-0677">Repeat</keyword>
<evidence type="ECO:0008006" key="6">
    <source>
        <dbReference type="Google" id="ProtNLM"/>
    </source>
</evidence>
<dbReference type="InterPro" id="IPR036770">
    <property type="entry name" value="Ankyrin_rpt-contain_sf"/>
</dbReference>
<feature type="repeat" description="ANK" evidence="3">
    <location>
        <begin position="1030"/>
        <end position="1062"/>
    </location>
</feature>
<feature type="repeat" description="ANK" evidence="3">
    <location>
        <begin position="811"/>
        <end position="832"/>
    </location>
</feature>
<name>A0A1V9YQW0_ACHHY</name>
<feature type="repeat" description="ANK" evidence="3">
    <location>
        <begin position="709"/>
        <end position="741"/>
    </location>
</feature>
<reference evidence="4 5" key="1">
    <citation type="journal article" date="2014" name="Genome Biol. Evol.">
        <title>The secreted proteins of Achlya hypogyna and Thraustotheca clavata identify the ancestral oomycete secretome and reveal gene acquisitions by horizontal gene transfer.</title>
        <authorList>
            <person name="Misner I."/>
            <person name="Blouin N."/>
            <person name="Leonard G."/>
            <person name="Richards T.A."/>
            <person name="Lane C.E."/>
        </authorList>
    </citation>
    <scope>NUCLEOTIDE SEQUENCE [LARGE SCALE GENOMIC DNA]</scope>
    <source>
        <strain evidence="4 5">ATCC 48635</strain>
    </source>
</reference>
<evidence type="ECO:0000256" key="2">
    <source>
        <dbReference type="ARBA" id="ARBA00023043"/>
    </source>
</evidence>
<feature type="repeat" description="ANK" evidence="3">
    <location>
        <begin position="2034"/>
        <end position="2060"/>
    </location>
</feature>
<dbReference type="PROSITE" id="PS50088">
    <property type="entry name" value="ANK_REPEAT"/>
    <property type="match status" value="11"/>
</dbReference>
<dbReference type="OrthoDB" id="74962at2759"/>
<gene>
    <name evidence="4" type="ORF">ACHHYP_07521</name>
</gene>
<feature type="repeat" description="ANK" evidence="3">
    <location>
        <begin position="2000"/>
        <end position="2032"/>
    </location>
</feature>
<dbReference type="Pfam" id="PF00023">
    <property type="entry name" value="Ank"/>
    <property type="match status" value="1"/>
</dbReference>
<comment type="caution">
    <text evidence="4">The sequence shown here is derived from an EMBL/GenBank/DDBJ whole genome shotgun (WGS) entry which is preliminary data.</text>
</comment>
<keyword evidence="2 3" id="KW-0040">ANK repeat</keyword>
<dbReference type="InterPro" id="IPR011992">
    <property type="entry name" value="EF-hand-dom_pair"/>
</dbReference>
<accession>A0A1V9YQW0</accession>
<dbReference type="SMART" id="SM00248">
    <property type="entry name" value="ANK"/>
    <property type="match status" value="21"/>
</dbReference>
<keyword evidence="5" id="KW-1185">Reference proteome</keyword>
<dbReference type="PANTHER" id="PTHR24198">
    <property type="entry name" value="ANKYRIN REPEAT AND PROTEIN KINASE DOMAIN-CONTAINING PROTEIN"/>
    <property type="match status" value="1"/>
</dbReference>
<evidence type="ECO:0000313" key="4">
    <source>
        <dbReference type="EMBL" id="OQR88132.1"/>
    </source>
</evidence>
<feature type="repeat" description="ANK" evidence="3">
    <location>
        <begin position="1062"/>
        <end position="1090"/>
    </location>
</feature>
<dbReference type="PANTHER" id="PTHR24198:SF165">
    <property type="entry name" value="ANKYRIN REPEAT-CONTAINING PROTEIN-RELATED"/>
    <property type="match status" value="1"/>
</dbReference>
<dbReference type="SUPFAM" id="SSF48403">
    <property type="entry name" value="Ankyrin repeat"/>
    <property type="match status" value="5"/>
</dbReference>
<dbReference type="Gene3D" id="1.10.238.10">
    <property type="entry name" value="EF-hand"/>
    <property type="match status" value="1"/>
</dbReference>
<evidence type="ECO:0000256" key="3">
    <source>
        <dbReference type="PROSITE-ProRule" id="PRU00023"/>
    </source>
</evidence>
<feature type="repeat" description="ANK" evidence="3">
    <location>
        <begin position="2139"/>
        <end position="2171"/>
    </location>
</feature>
<dbReference type="EMBL" id="JNBR01001408">
    <property type="protein sequence ID" value="OQR88132.1"/>
    <property type="molecule type" value="Genomic_DNA"/>
</dbReference>
<sequence>MGTAPSSLRVHSALRRGFRDWDVLDVHVVKKKYHAMTLRYCVTLQQLAHVLGRLLPDPLVSLCFDTFAPAKIRATPAVAVVDMMEVLVCLVLVCQATLPQRVAFLFEMMDSRNTGRLSSSDLFLLFQAVARSIVKMTHTAPGLAMPSDLQKLIHAGMAADPARQDTVDKCTFCTWILENPGLRAYLQACTGEDRPRLYLAMEKSSSIVGYIEFDSVHHLRSISVDCIRAMAEEQLAALPATYVFLSHGRPIPVAREADVKAWDIVPFATLGTPGHHWRGRQEAYSTQARRDPLSDASVPHPNQARPLLAFQFQYHHYTLPSDVKRVDDIAPMCKHVRFELHGRETTLWRLAQYWCGDWLLNQSALQHPNRAMLLQRLRKRTKPLVVAGGSSGLVVKDTQGCILSHNPRFAALQSKLRLLAMETQMATDGVAAAPFHPPTILVERHAHPARYYSRLLGTQRTTPATGEWHVLTGQAVLGSWCQKRSAVPLQPDEVEVFPVLWLRGAPAPVPRPLELPVSKTESHVDLLRALVPALPDKRVLNAQDCCGRTLLHYAALFGHAKLMETLLAETVLLNVPDAQRNTPLHLAAMHGRLKAATRLLAYGAAPTALNVHHQLPLHVALYCVTKRYDITTGIFARYETEEQVVDLLWDRTPPAWWHAPDAYGHSVHSLEMSIFGSVFEAARAGLVPRIQHLLEAKKIPHVNVRLDALQTTALIEATERGRYNVVDYLVRQGADVFLQNTRGATALHKAAARGFERIAECLLYKYPRVIAVQDANGKTALHIALEHGHTAIALLICQYMLGHEHRAADVYGQTPLHVACVLGNVVVARVLLVKIAVESGAPTMPPTPPAVQRRGHMLARFLKKPCSDRIATPMEMLIHGWAVATAGATAKATYGEMHHRFLELFQVLLEAAGARPPAGISHLVLAKLAHAPSVVVQCLELLAHHKHFAVEAVDTSGNTLLLAEVRRRCIDRNPCLAVVRALLDLGANGELGNRLGERAIPCAAFYAHDSLLELLLDAAPFDAIAADGTAADSALHMACLRGHLSTVKLLVARGATVHACVADESPLCFAVRSGNLALVQYLVSCGADVNLWLPLPSKRVFFGVTFDSSVVGHGGPLSLVLHAAPALFQERSYDYAMPRAVADRIHAVHRTYSTPKERAKREQWQTQYRIAELIVGQLLLVDPALKLHVTADDVTQACAVGFWSVVSSLLLHRRIPFPPASIPSPSVQAIHLAAAAGQATVVGLLVSNGVDPNALVVRSRWLLAAPLYFAFVHGQYTTVAKLYLVGATTTTVLRREGAPAVEHLVRSHSNAWMKMALLGRWQLVEPVYASMVDHLRLGTASALSVVHIACYRGALPLLVVYHAAGLPLHDVAPSGHTSLTLAVRHGHVDVVAWLLQTAPALQAMRAPQLPLTTAARLPASSPSKAVLLDLLLAPASGESAADHAIRVGAIDSRGCSALDYAALASDASAVTRLLPHGPPTLATVIAALTGDWPHRVLAPLLAAWTSLAGATFDHILQVCILASSQGVWEALERLLAMPEAPLQPFATWIHRAASCCLVLHRAAAANHSAIVAKLVGAYGVPPDLVVATTAARTPLWYAAAHMALDAFLVLVLALPPTTSFLPALVLRGADAAVAHGRCRPHRMPTGRLAGRVCALNALFWPLHSVEASDALRVSGVETCMWRNLSALSDYGTPALHQLRVVHKLCQLWAAHTLRHPLNEPNDTLLHLTVAAQDAATVAALVAAGAALDTVNNAGDSPWTLAARRNDASSARVVQLVWPRLSVAQKEAVVKAATATATINMATLVFLLRDAIPVEPVPGNLLSLPGHAYYAAAITAHATGAIQLLLEAKVPLEHRSVWPAVEAALARPLPSACALLELLLPQLPPSTPLEVVGDLTRLAAQQQWYNVVLHLLQAFHLPLVRQLALCLAPGTAQSVLHLAVAHGQATVVQRLLQHDIAVTPDHRGQTALHLIAHLGDGGLLQLWQRVAPGTLQAALDAPDAAGNTAFHLAAARGHMHIVEALQHSGSAAGNRRNARGWTPILVAAKSNHLPVVVRLLLQQPAPDCLVTLENVSIVIVAAAAGHFKLVGWLLATLAWPAATVQQLRSTDGRTLVHFAALFNAIELLTTTPALEALVQTPDDHGCQPVHYALMLGHLSVVEFLCARGADVQSPIQTRLTDEPLVVAHLFGWCPLPGWFRHAVVHNATAATGAWRPAKGGLAAWDPRKASLLEAAARLGLDATVGLVVGLLPHLPQLCDGSLETRKRIFMLAVALNHVAIVDCLCLCNVTHQLDKSHYFRDFIEAAVQHSASRGLERMTLSLIQHWHAFPAPGARALATATPAEFAFQFATVLQQACIYGRLELVEYLVARGGDAILGYRVDEGPALVYAFAFGQREVVALLCKHGAEVSALDGYFAPSIKLWIEYKEHPLLQNEWYERLTAAPRQRLPRRRPFTGPLETYARDDERLPIEVLQAAFGTKD</sequence>
<feature type="repeat" description="ANK" evidence="3">
    <location>
        <begin position="1225"/>
        <end position="1257"/>
    </location>
</feature>
<dbReference type="InterPro" id="IPR002110">
    <property type="entry name" value="Ankyrin_rpt"/>
</dbReference>
<dbReference type="PRINTS" id="PR01415">
    <property type="entry name" value="ANKYRIN"/>
</dbReference>
<dbReference type="PROSITE" id="PS50297">
    <property type="entry name" value="ANK_REP_REGION"/>
    <property type="match status" value="7"/>
</dbReference>
<evidence type="ECO:0000256" key="1">
    <source>
        <dbReference type="ARBA" id="ARBA00022737"/>
    </source>
</evidence>
<dbReference type="Pfam" id="PF12796">
    <property type="entry name" value="Ank_2"/>
    <property type="match status" value="6"/>
</dbReference>
<dbReference type="Gene3D" id="1.25.40.20">
    <property type="entry name" value="Ankyrin repeat-containing domain"/>
    <property type="match status" value="9"/>
</dbReference>
<evidence type="ECO:0000313" key="5">
    <source>
        <dbReference type="Proteomes" id="UP000243579"/>
    </source>
</evidence>